<dbReference type="CDD" id="cd00118">
    <property type="entry name" value="LysM"/>
    <property type="match status" value="2"/>
</dbReference>
<dbReference type="InterPro" id="IPR036779">
    <property type="entry name" value="LysM_dom_sf"/>
</dbReference>
<dbReference type="Gene3D" id="1.25.40.10">
    <property type="entry name" value="Tetratricopeptide repeat domain"/>
    <property type="match status" value="1"/>
</dbReference>
<dbReference type="Pfam" id="PF03704">
    <property type="entry name" value="BTAD"/>
    <property type="match status" value="1"/>
</dbReference>
<dbReference type="PANTHER" id="PTHR34700:SF4">
    <property type="entry name" value="PHAGE-LIKE ELEMENT PBSX PROTEIN XKDP"/>
    <property type="match status" value="1"/>
</dbReference>
<dbReference type="Proteomes" id="UP000676325">
    <property type="component" value="Unassembled WGS sequence"/>
</dbReference>
<organism evidence="4 5">
    <name type="scientific">Actinospica acidithermotolerans</name>
    <dbReference type="NCBI Taxonomy" id="2828514"/>
    <lineage>
        <taxon>Bacteria</taxon>
        <taxon>Bacillati</taxon>
        <taxon>Actinomycetota</taxon>
        <taxon>Actinomycetes</taxon>
        <taxon>Catenulisporales</taxon>
        <taxon>Actinospicaceae</taxon>
        <taxon>Actinospica</taxon>
    </lineage>
</organism>
<dbReference type="AlphaFoldDB" id="A0A941EGR0"/>
<dbReference type="RefSeq" id="WP_212519910.1">
    <property type="nucleotide sequence ID" value="NZ_JAGSOH010000065.1"/>
</dbReference>
<dbReference type="EMBL" id="JAGSOH010000065">
    <property type="protein sequence ID" value="MBR7828774.1"/>
    <property type="molecule type" value="Genomic_DNA"/>
</dbReference>
<feature type="transmembrane region" description="Helical" evidence="2">
    <location>
        <begin position="56"/>
        <end position="80"/>
    </location>
</feature>
<feature type="domain" description="LysM" evidence="3">
    <location>
        <begin position="190"/>
        <end position="246"/>
    </location>
</feature>
<accession>A0A941EGR0</accession>
<evidence type="ECO:0000313" key="4">
    <source>
        <dbReference type="EMBL" id="MBR7828774.1"/>
    </source>
</evidence>
<dbReference type="PANTHER" id="PTHR34700">
    <property type="entry name" value="POTASSIUM BINDING PROTEIN KBP"/>
    <property type="match status" value="1"/>
</dbReference>
<feature type="region of interest" description="Disordered" evidence="1">
    <location>
        <begin position="759"/>
        <end position="785"/>
    </location>
</feature>
<dbReference type="InterPro" id="IPR011990">
    <property type="entry name" value="TPR-like_helical_dom_sf"/>
</dbReference>
<name>A0A941EGR0_9ACTN</name>
<reference evidence="4" key="1">
    <citation type="submission" date="2021-04" db="EMBL/GenBank/DDBJ databases">
        <title>Genome based classification of Actinospica acidithermotolerans sp. nov., an actinobacterium isolated from an Indonesian hot spring.</title>
        <authorList>
            <person name="Kusuma A.B."/>
            <person name="Putra K.E."/>
            <person name="Nafisah S."/>
            <person name="Loh J."/>
            <person name="Nouioui I."/>
            <person name="Goodfellow M."/>
        </authorList>
    </citation>
    <scope>NUCLEOTIDE SEQUENCE</scope>
    <source>
        <strain evidence="4">MGRD01-02</strain>
    </source>
</reference>
<feature type="region of interest" description="Disordered" evidence="1">
    <location>
        <begin position="325"/>
        <end position="405"/>
    </location>
</feature>
<evidence type="ECO:0000256" key="2">
    <source>
        <dbReference type="SAM" id="Phobius"/>
    </source>
</evidence>
<keyword evidence="2" id="KW-0472">Membrane</keyword>
<gene>
    <name evidence="4" type="ORF">KDK95_20870</name>
</gene>
<keyword evidence="2" id="KW-0812">Transmembrane</keyword>
<feature type="compositionally biased region" description="Low complexity" evidence="1">
    <location>
        <begin position="325"/>
        <end position="360"/>
    </location>
</feature>
<dbReference type="SMART" id="SM01043">
    <property type="entry name" value="BTAD"/>
    <property type="match status" value="1"/>
</dbReference>
<dbReference type="InterPro" id="IPR052196">
    <property type="entry name" value="Bact_Kbp"/>
</dbReference>
<protein>
    <submittedName>
        <fullName evidence="4">LysM peptidoglycan-binding domain-containing protein</fullName>
    </submittedName>
</protein>
<feature type="compositionally biased region" description="Low complexity" evidence="1">
    <location>
        <begin position="367"/>
        <end position="401"/>
    </location>
</feature>
<keyword evidence="2" id="KW-1133">Transmembrane helix</keyword>
<dbReference type="SMART" id="SM00257">
    <property type="entry name" value="LysM"/>
    <property type="match status" value="2"/>
</dbReference>
<dbReference type="Pfam" id="PF01476">
    <property type="entry name" value="LysM"/>
    <property type="match status" value="2"/>
</dbReference>
<comment type="caution">
    <text evidence="4">The sequence shown here is derived from an EMBL/GenBank/DDBJ whole genome shotgun (WGS) entry which is preliminary data.</text>
</comment>
<evidence type="ECO:0000256" key="1">
    <source>
        <dbReference type="SAM" id="MobiDB-lite"/>
    </source>
</evidence>
<dbReference type="InterPro" id="IPR018392">
    <property type="entry name" value="LysM"/>
</dbReference>
<feature type="region of interest" description="Disordered" evidence="1">
    <location>
        <begin position="141"/>
        <end position="180"/>
    </location>
</feature>
<sequence length="1106" mass="115210">MRTRPLLRLAAGLAATASLAILVLGVPAGLVYWQHNPLPHTLPGASDLNHPMTLDAIARCVAVLLWIAWLQFALAVAAEVRYQWPRRHQAHGTRQPGRGRHLALTGPSGSLAGRLVALALLLTTASAAILPSASAATAAHASAAPTRHHTVAAAPARPTSARTARAADSTSTESDAPAASSVAGIPVGARYYTVAQTDSLWRIAEECLGDGSRYGEIYQLNHGRTQPDGRALTERSLIQPGWHLIVPADAAGCPLATAHPGTQPHATAYTVVAGNTLTGIAGTEYHDPADWPLIYDANRTTVHNPDLIYPGQVLEIPALPGQATASAPAAGARPASPATGRSAATKTGTSSKSTAPSGATGHTGTQPSTAVTASPSPSASTGPAAPRPAATDGAARTPASADPTHVPARAGVAAAEVSGQRAIWELLGIGGLAAAAAVTALDLRRRRQQRARREGEYIKLPGSGPLPTTFEMQLRSGNDEQTGAWLSQVLRAAAANAAATGRELPDLRVVSLGADALYIQPAQPTDPVAPFAAAEDWWVCPRTCELPAPAALAEVRAPYPALVTAGHDEHGRAILVDLESIRSLAVPGPASLGALRAIALELLGQISADQLTVTLVGVGAELASAGLPASLNLAADLDTSIDALADGIEFAAGRLDASGAPNVRAARVAGHVDAPVAHVLISAEEPTPAQSERLSRLLAAAPAVCAAVVTAAPLPVVGAAWVLPATGAPEILAPTGISVQGQYLTDDLYAQLIEHLDTSGDLESTPDPQWVAPPRSGAEAAEEPADVDDEWIADPEYYVDGLEVGTFERETLETKALDTPQEPALLAPAGKTRATGRLAPFPGAAPAHATARPVSAAPRVLLLGPIELVGARGSVEPSRASRLRELAAFIVLNRDSTATHLVEAVWPNGTTQGNKDTSVNKLRHWLGRDDAGKPYFPNAHGGYRLAPGVECDLLEFEEHYQAALRARADGAIEQAAASFEAGLALVRGRPFAGAESKRYGWAEPALQKAVSEIVDSVRHLARIRMAEGDWMAAATIAAWGMGIGPEHEILFRLRFEAVYRMGDQRELDRLCTVLQARLDDAGMSMQDETKALLEEMLDRRTASVTL</sequence>
<proteinExistence type="predicted"/>
<feature type="compositionally biased region" description="Low complexity" evidence="1">
    <location>
        <begin position="152"/>
        <end position="180"/>
    </location>
</feature>
<feature type="domain" description="LysM" evidence="3">
    <location>
        <begin position="267"/>
        <end position="316"/>
    </location>
</feature>
<evidence type="ECO:0000313" key="5">
    <source>
        <dbReference type="Proteomes" id="UP000676325"/>
    </source>
</evidence>
<evidence type="ECO:0000259" key="3">
    <source>
        <dbReference type="PROSITE" id="PS51782"/>
    </source>
</evidence>
<dbReference type="PROSITE" id="PS51782">
    <property type="entry name" value="LYSM"/>
    <property type="match status" value="2"/>
</dbReference>
<dbReference type="SUPFAM" id="SSF48452">
    <property type="entry name" value="TPR-like"/>
    <property type="match status" value="1"/>
</dbReference>
<dbReference type="InterPro" id="IPR005158">
    <property type="entry name" value="BTAD"/>
</dbReference>
<keyword evidence="5" id="KW-1185">Reference proteome</keyword>
<dbReference type="Gene3D" id="3.10.350.10">
    <property type="entry name" value="LysM domain"/>
    <property type="match status" value="2"/>
</dbReference>